<dbReference type="EMBL" id="JANKHO010000793">
    <property type="protein sequence ID" value="KAJ3506202.1"/>
    <property type="molecule type" value="Genomic_DNA"/>
</dbReference>
<evidence type="ECO:0000313" key="3">
    <source>
        <dbReference type="EMBL" id="KAJ3506202.1"/>
    </source>
</evidence>
<dbReference type="AlphaFoldDB" id="A0A9W8MTJ2"/>
<protein>
    <submittedName>
        <fullName evidence="3">Uncharacterized protein</fullName>
    </submittedName>
</protein>
<reference evidence="3" key="1">
    <citation type="submission" date="2022-07" db="EMBL/GenBank/DDBJ databases">
        <title>Genome Sequence of Agrocybe chaxingu.</title>
        <authorList>
            <person name="Buettner E."/>
        </authorList>
    </citation>
    <scope>NUCLEOTIDE SEQUENCE</scope>
    <source>
        <strain evidence="3">MP-N11</strain>
    </source>
</reference>
<evidence type="ECO:0000256" key="1">
    <source>
        <dbReference type="SAM" id="MobiDB-lite"/>
    </source>
</evidence>
<comment type="caution">
    <text evidence="3">The sequence shown here is derived from an EMBL/GenBank/DDBJ whole genome shotgun (WGS) entry which is preliminary data.</text>
</comment>
<dbReference type="Proteomes" id="UP001148786">
    <property type="component" value="Unassembled WGS sequence"/>
</dbReference>
<feature type="transmembrane region" description="Helical" evidence="2">
    <location>
        <begin position="165"/>
        <end position="186"/>
    </location>
</feature>
<name>A0A9W8MTJ2_9AGAR</name>
<evidence type="ECO:0000256" key="2">
    <source>
        <dbReference type="SAM" id="Phobius"/>
    </source>
</evidence>
<proteinExistence type="predicted"/>
<feature type="transmembrane region" description="Helical" evidence="2">
    <location>
        <begin position="6"/>
        <end position="24"/>
    </location>
</feature>
<feature type="transmembrane region" description="Helical" evidence="2">
    <location>
        <begin position="236"/>
        <end position="258"/>
    </location>
</feature>
<dbReference type="OrthoDB" id="2751465at2759"/>
<keyword evidence="2" id="KW-0812">Transmembrane</keyword>
<keyword evidence="2" id="KW-0472">Membrane</keyword>
<feature type="transmembrane region" description="Helical" evidence="2">
    <location>
        <begin position="206"/>
        <end position="230"/>
    </location>
</feature>
<evidence type="ECO:0000313" key="4">
    <source>
        <dbReference type="Proteomes" id="UP001148786"/>
    </source>
</evidence>
<organism evidence="3 4">
    <name type="scientific">Agrocybe chaxingu</name>
    <dbReference type="NCBI Taxonomy" id="84603"/>
    <lineage>
        <taxon>Eukaryota</taxon>
        <taxon>Fungi</taxon>
        <taxon>Dikarya</taxon>
        <taxon>Basidiomycota</taxon>
        <taxon>Agaricomycotina</taxon>
        <taxon>Agaricomycetes</taxon>
        <taxon>Agaricomycetidae</taxon>
        <taxon>Agaricales</taxon>
        <taxon>Agaricineae</taxon>
        <taxon>Strophariaceae</taxon>
        <taxon>Agrocybe</taxon>
    </lineage>
</organism>
<sequence length="327" mass="36846">MPESNLLGFIFEALFYGAYVFVFIEHMRVLYRKRSRTWPYFYFQATSVLLFVLITAHMVVDIVRAMRAFTGDMGTPNSPMTFFEEFNTLDSRIRTGIYDAVTLVSDLFLVYRCFIVWGSNYFVALVPFLLFVTDIVIAAWATDSLNRTRSGDHFSMTLVGLRAKYMFIVTLALNLLCTVLIAYRIWYIQRQVAGYGVHTVHPQQKLSNVIIIIIESAAIYSGILIALIVTDITGSPSFFMLLNLISPVIGLVFSAIIVRSGSSNDDYTSNPKSTFKFDPRTSATATIGGTRLERNTGVHIHLETISHKSPSDRVGDENSHKQPVDIV</sequence>
<feature type="transmembrane region" description="Helical" evidence="2">
    <location>
        <begin position="40"/>
        <end position="60"/>
    </location>
</feature>
<feature type="region of interest" description="Disordered" evidence="1">
    <location>
        <begin position="307"/>
        <end position="327"/>
    </location>
</feature>
<keyword evidence="2" id="KW-1133">Transmembrane helix</keyword>
<keyword evidence="4" id="KW-1185">Reference proteome</keyword>
<feature type="transmembrane region" description="Helical" evidence="2">
    <location>
        <begin position="121"/>
        <end position="141"/>
    </location>
</feature>
<accession>A0A9W8MTJ2</accession>
<gene>
    <name evidence="3" type="ORF">NLJ89_g6999</name>
</gene>